<dbReference type="PANTHER" id="PTHR33337:SF3">
    <property type="entry name" value="CENP-V_GFA DOMAIN-CONTAINING PROTEIN"/>
    <property type="match status" value="1"/>
</dbReference>
<dbReference type="SUPFAM" id="SSF51316">
    <property type="entry name" value="Mss4-like"/>
    <property type="match status" value="1"/>
</dbReference>
<accession>A0AAJ0G5I0</accession>
<dbReference type="InterPro" id="IPR006913">
    <property type="entry name" value="CENP-V/GFA"/>
</dbReference>
<comment type="caution">
    <text evidence="7">The sequence shown here is derived from an EMBL/GenBank/DDBJ whole genome shotgun (WGS) entry which is preliminary data.</text>
</comment>
<dbReference type="Pfam" id="PF04828">
    <property type="entry name" value="GFA"/>
    <property type="match status" value="1"/>
</dbReference>
<organism evidence="7 8">
    <name type="scientific">Extremus antarcticus</name>
    <dbReference type="NCBI Taxonomy" id="702011"/>
    <lineage>
        <taxon>Eukaryota</taxon>
        <taxon>Fungi</taxon>
        <taxon>Dikarya</taxon>
        <taxon>Ascomycota</taxon>
        <taxon>Pezizomycotina</taxon>
        <taxon>Dothideomycetes</taxon>
        <taxon>Dothideomycetidae</taxon>
        <taxon>Mycosphaerellales</taxon>
        <taxon>Extremaceae</taxon>
        <taxon>Extremus</taxon>
    </lineage>
</organism>
<keyword evidence="8" id="KW-1185">Reference proteome</keyword>
<evidence type="ECO:0000256" key="5">
    <source>
        <dbReference type="SAM" id="MobiDB-lite"/>
    </source>
</evidence>
<reference evidence="7" key="1">
    <citation type="submission" date="2023-04" db="EMBL/GenBank/DDBJ databases">
        <title>Black Yeasts Isolated from many extreme environments.</title>
        <authorList>
            <person name="Coleine C."/>
            <person name="Stajich J.E."/>
            <person name="Selbmann L."/>
        </authorList>
    </citation>
    <scope>NUCLEOTIDE SEQUENCE</scope>
    <source>
        <strain evidence="7">CCFEE 5312</strain>
    </source>
</reference>
<dbReference type="AlphaFoldDB" id="A0AAJ0G5I0"/>
<dbReference type="EMBL" id="JAWDJX010000053">
    <property type="protein sequence ID" value="KAK3048051.1"/>
    <property type="molecule type" value="Genomic_DNA"/>
</dbReference>
<proteinExistence type="inferred from homology"/>
<evidence type="ECO:0000256" key="4">
    <source>
        <dbReference type="ARBA" id="ARBA00023239"/>
    </source>
</evidence>
<gene>
    <name evidence="7" type="ORF">LTR09_010566</name>
</gene>
<keyword evidence="4" id="KW-0456">Lyase</keyword>
<protein>
    <recommendedName>
        <fullName evidence="6">CENP-V/GFA domain-containing protein</fullName>
    </recommendedName>
</protein>
<evidence type="ECO:0000256" key="3">
    <source>
        <dbReference type="ARBA" id="ARBA00022833"/>
    </source>
</evidence>
<feature type="region of interest" description="Disordered" evidence="5">
    <location>
        <begin position="62"/>
        <end position="95"/>
    </location>
</feature>
<evidence type="ECO:0000313" key="7">
    <source>
        <dbReference type="EMBL" id="KAK3048051.1"/>
    </source>
</evidence>
<dbReference type="InterPro" id="IPR011057">
    <property type="entry name" value="Mss4-like_sf"/>
</dbReference>
<dbReference type="Gene3D" id="3.90.1590.10">
    <property type="entry name" value="glutathione-dependent formaldehyde- activating enzyme (gfa)"/>
    <property type="match status" value="1"/>
</dbReference>
<feature type="compositionally biased region" description="Polar residues" evidence="5">
    <location>
        <begin position="64"/>
        <end position="74"/>
    </location>
</feature>
<dbReference type="GO" id="GO:0046872">
    <property type="term" value="F:metal ion binding"/>
    <property type="evidence" value="ECO:0007669"/>
    <property type="project" value="UniProtKB-KW"/>
</dbReference>
<dbReference type="Proteomes" id="UP001271007">
    <property type="component" value="Unassembled WGS sequence"/>
</dbReference>
<evidence type="ECO:0000313" key="8">
    <source>
        <dbReference type="Proteomes" id="UP001271007"/>
    </source>
</evidence>
<dbReference type="GO" id="GO:0016846">
    <property type="term" value="F:carbon-sulfur lyase activity"/>
    <property type="evidence" value="ECO:0007669"/>
    <property type="project" value="InterPro"/>
</dbReference>
<evidence type="ECO:0000256" key="2">
    <source>
        <dbReference type="ARBA" id="ARBA00022723"/>
    </source>
</evidence>
<evidence type="ECO:0000256" key="1">
    <source>
        <dbReference type="ARBA" id="ARBA00005495"/>
    </source>
</evidence>
<keyword evidence="3" id="KW-0862">Zinc</keyword>
<feature type="domain" description="CENP-V/GFA" evidence="6">
    <location>
        <begin position="1"/>
        <end position="162"/>
    </location>
</feature>
<dbReference type="PROSITE" id="PS51891">
    <property type="entry name" value="CENP_V_GFA"/>
    <property type="match status" value="1"/>
</dbReference>
<name>A0AAJ0G5I0_9PEZI</name>
<sequence>MEVKCQCGSVSFKTPTDAPIKLYHCHCTHCRRQSGSAYGTSAIFTSEALVPLSPELEEKMSVWSRPTGTEQSKATQGGTEEGGTEQGGTEESEANQGGMMECYFCKVCGNRVMHRARDSRGSERGTVSIKAGLVEGLKWEGGVHIHTSTAVVPVPEGAESWEEGPE</sequence>
<keyword evidence="2" id="KW-0479">Metal-binding</keyword>
<comment type="similarity">
    <text evidence="1">Belongs to the Gfa family.</text>
</comment>
<dbReference type="PANTHER" id="PTHR33337">
    <property type="entry name" value="GFA DOMAIN-CONTAINING PROTEIN"/>
    <property type="match status" value="1"/>
</dbReference>
<evidence type="ECO:0000259" key="6">
    <source>
        <dbReference type="PROSITE" id="PS51891"/>
    </source>
</evidence>